<dbReference type="Pfam" id="PF10412">
    <property type="entry name" value="TrwB_AAD_bind"/>
    <property type="match status" value="1"/>
</dbReference>
<organism evidence="2 3">
    <name type="scientific">Candidatus Jorgensenbacteria bacterium RIFCSPLOWO2_12_FULL_42_11</name>
    <dbReference type="NCBI Taxonomy" id="1798473"/>
    <lineage>
        <taxon>Bacteria</taxon>
        <taxon>Candidatus Joergenseniibacteriota</taxon>
    </lineage>
</organism>
<evidence type="ECO:0000313" key="2">
    <source>
        <dbReference type="EMBL" id="OGG42802.1"/>
    </source>
</evidence>
<dbReference type="InterPro" id="IPR019476">
    <property type="entry name" value="T4SS_TraD_DNA-bd"/>
</dbReference>
<dbReference type="STRING" id="1798473.A3G50_02565"/>
<reference evidence="2 3" key="1">
    <citation type="journal article" date="2016" name="Nat. Commun.">
        <title>Thousands of microbial genomes shed light on interconnected biogeochemical processes in an aquifer system.</title>
        <authorList>
            <person name="Anantharaman K."/>
            <person name="Brown C.T."/>
            <person name="Hug L.A."/>
            <person name="Sharon I."/>
            <person name="Castelle C.J."/>
            <person name="Probst A.J."/>
            <person name="Thomas B.C."/>
            <person name="Singh A."/>
            <person name="Wilkins M.J."/>
            <person name="Karaoz U."/>
            <person name="Brodie E.L."/>
            <person name="Williams K.H."/>
            <person name="Hubbard S.S."/>
            <person name="Banfield J.F."/>
        </authorList>
    </citation>
    <scope>NUCLEOTIDE SEQUENCE [LARGE SCALE GENOMIC DNA]</scope>
</reference>
<dbReference type="InterPro" id="IPR051162">
    <property type="entry name" value="T4SS_component"/>
</dbReference>
<dbReference type="AlphaFoldDB" id="A0A1F6C184"/>
<protein>
    <recommendedName>
        <fullName evidence="1">Type IV secretion system coupling protein TraD DNA-binding domain-containing protein</fullName>
    </recommendedName>
</protein>
<comment type="caution">
    <text evidence="2">The sequence shown here is derived from an EMBL/GenBank/DDBJ whole genome shotgun (WGS) entry which is preliminary data.</text>
</comment>
<proteinExistence type="predicted"/>
<dbReference type="EMBL" id="MFKM01000038">
    <property type="protein sequence ID" value="OGG42802.1"/>
    <property type="molecule type" value="Genomic_DNA"/>
</dbReference>
<dbReference type="InterPro" id="IPR027417">
    <property type="entry name" value="P-loop_NTPase"/>
</dbReference>
<evidence type="ECO:0000313" key="3">
    <source>
        <dbReference type="Proteomes" id="UP000176633"/>
    </source>
</evidence>
<name>A0A1F6C184_9BACT</name>
<accession>A0A1F6C184</accession>
<dbReference type="PANTHER" id="PTHR30121">
    <property type="entry name" value="UNCHARACTERIZED PROTEIN YJGR-RELATED"/>
    <property type="match status" value="1"/>
</dbReference>
<dbReference type="PANTHER" id="PTHR30121:SF11">
    <property type="entry name" value="AAA+ ATPASE DOMAIN-CONTAINING PROTEIN"/>
    <property type="match status" value="1"/>
</dbReference>
<dbReference type="SUPFAM" id="SSF52540">
    <property type="entry name" value="P-loop containing nucleoside triphosphate hydrolases"/>
    <property type="match status" value="1"/>
</dbReference>
<sequence>MDEDRITAFAETNFRNERKKFGIRKKDRRYHMYVVGKTGVGKSTLLLNMIKQDIENNEGICVLDPHGDLIEKILRVIPEYRIKDLIYFNPQYKEQALYFNPLEVFNPSERHLVVSSLVSVFRKIWAESWGPRMEYILRNSLSTLVEFSNSTLIDLERILQDKDFRMKVIARLKNKHLKDFWLNEFEKYPPRFQQEAISPIQNKIGQFLNNPVLRTILSQPRSSFDLREIMDSGKILLVNLSKGKIGEDSTSLLGSMLITKIGLTALSRQDVEEEKRKDFYLYVDEFQSFATASFADILSEARKYHLNLILANQYLDQIDEKVRDAIFGNVGTLVSFKVGLEDAKFLAEEFYPKFSQEDLINLPCYSIYLKLMIDGKTSKPFSGDSLPPID</sequence>
<gene>
    <name evidence="2" type="ORF">A3G50_02565</name>
</gene>
<evidence type="ECO:0000259" key="1">
    <source>
        <dbReference type="Pfam" id="PF10412"/>
    </source>
</evidence>
<dbReference type="Proteomes" id="UP000176633">
    <property type="component" value="Unassembled WGS sequence"/>
</dbReference>
<dbReference type="Gene3D" id="3.40.50.300">
    <property type="entry name" value="P-loop containing nucleotide triphosphate hydrolases"/>
    <property type="match status" value="2"/>
</dbReference>
<feature type="domain" description="Type IV secretion system coupling protein TraD DNA-binding" evidence="1">
    <location>
        <begin position="24"/>
        <end position="333"/>
    </location>
</feature>